<name>A0A814MNE0_ADIRI</name>
<evidence type="ECO:0000313" key="6">
    <source>
        <dbReference type="Proteomes" id="UP000663828"/>
    </source>
</evidence>
<dbReference type="EMBL" id="CAJNOR010000402">
    <property type="protein sequence ID" value="CAF0903988.1"/>
    <property type="molecule type" value="Genomic_DNA"/>
</dbReference>
<dbReference type="Proteomes" id="UP000663852">
    <property type="component" value="Unassembled WGS sequence"/>
</dbReference>
<feature type="compositionally biased region" description="Basic residues" evidence="1">
    <location>
        <begin position="1"/>
        <end position="27"/>
    </location>
</feature>
<dbReference type="OrthoDB" id="10057897at2759"/>
<protein>
    <recommendedName>
        <fullName evidence="3">Mutator-like transposase domain-containing protein</fullName>
    </recommendedName>
</protein>
<feature type="compositionally biased region" description="Low complexity" evidence="1">
    <location>
        <begin position="28"/>
        <end position="37"/>
    </location>
</feature>
<comment type="caution">
    <text evidence="5">The sequence shown here is derived from an EMBL/GenBank/DDBJ whole genome shotgun (WGS) entry which is preliminary data.</text>
</comment>
<feature type="region of interest" description="Disordered" evidence="1">
    <location>
        <begin position="1"/>
        <end position="39"/>
    </location>
</feature>
<dbReference type="EMBL" id="CAJNOJ010000089">
    <property type="protein sequence ID" value="CAF1080272.1"/>
    <property type="molecule type" value="Genomic_DNA"/>
</dbReference>
<dbReference type="Proteomes" id="UP000663828">
    <property type="component" value="Unassembled WGS sequence"/>
</dbReference>
<feature type="transmembrane region" description="Helical" evidence="2">
    <location>
        <begin position="122"/>
        <end position="142"/>
    </location>
</feature>
<keyword evidence="6" id="KW-1185">Reference proteome</keyword>
<proteinExistence type="predicted"/>
<evidence type="ECO:0000256" key="2">
    <source>
        <dbReference type="SAM" id="Phobius"/>
    </source>
</evidence>
<evidence type="ECO:0000259" key="3">
    <source>
        <dbReference type="Pfam" id="PF20700"/>
    </source>
</evidence>
<keyword evidence="2" id="KW-0812">Transmembrane</keyword>
<keyword evidence="2" id="KW-1133">Transmembrane helix</keyword>
<sequence>METRRKTRSRKSVMRKIRPGATKRKRSSSSVSNTSNSERVEQVQKVKRFLDSYTIIHTKSLIILLEHFKCSQCNSLWKGSPIMRERNGLYVQFEFVCFYCEAPTRLFSSATLPNSKRHDINVILALGGTLCGLVKLVGALNLSPPIQEQSYRATQEFIVSFAVKAKYNSMTAAIETAVQENGRVRNLTVSSDGTWLTRGHSNVHGVAALCTATKQSKVIDTS</sequence>
<evidence type="ECO:0000313" key="7">
    <source>
        <dbReference type="Proteomes" id="UP000663852"/>
    </source>
</evidence>
<evidence type="ECO:0000313" key="4">
    <source>
        <dbReference type="EMBL" id="CAF0903988.1"/>
    </source>
</evidence>
<feature type="domain" description="Mutator-like transposase" evidence="3">
    <location>
        <begin position="55"/>
        <end position="221"/>
    </location>
</feature>
<keyword evidence="2" id="KW-0472">Membrane</keyword>
<evidence type="ECO:0000313" key="5">
    <source>
        <dbReference type="EMBL" id="CAF1080272.1"/>
    </source>
</evidence>
<dbReference type="AlphaFoldDB" id="A0A814MNE0"/>
<dbReference type="Pfam" id="PF20700">
    <property type="entry name" value="Mutator"/>
    <property type="match status" value="1"/>
</dbReference>
<organism evidence="5 7">
    <name type="scientific">Adineta ricciae</name>
    <name type="common">Rotifer</name>
    <dbReference type="NCBI Taxonomy" id="249248"/>
    <lineage>
        <taxon>Eukaryota</taxon>
        <taxon>Metazoa</taxon>
        <taxon>Spiralia</taxon>
        <taxon>Gnathifera</taxon>
        <taxon>Rotifera</taxon>
        <taxon>Eurotatoria</taxon>
        <taxon>Bdelloidea</taxon>
        <taxon>Adinetida</taxon>
        <taxon>Adinetidae</taxon>
        <taxon>Adineta</taxon>
    </lineage>
</organism>
<gene>
    <name evidence="5" type="ORF">EDS130_LOCUS18925</name>
    <name evidence="4" type="ORF">XAT740_LOCUS8177</name>
</gene>
<evidence type="ECO:0000256" key="1">
    <source>
        <dbReference type="SAM" id="MobiDB-lite"/>
    </source>
</evidence>
<reference evidence="5" key="1">
    <citation type="submission" date="2021-02" db="EMBL/GenBank/DDBJ databases">
        <authorList>
            <person name="Nowell W R."/>
        </authorList>
    </citation>
    <scope>NUCLEOTIDE SEQUENCE</scope>
</reference>
<dbReference type="InterPro" id="IPR049012">
    <property type="entry name" value="Mutator_transp_dom"/>
</dbReference>
<accession>A0A814MNE0</accession>